<feature type="compositionally biased region" description="Polar residues" evidence="1">
    <location>
        <begin position="696"/>
        <end position="722"/>
    </location>
</feature>
<feature type="compositionally biased region" description="Basic and acidic residues" evidence="1">
    <location>
        <begin position="333"/>
        <end position="345"/>
    </location>
</feature>
<proteinExistence type="predicted"/>
<gene>
    <name evidence="2" type="ORF">EMPS_05786</name>
</gene>
<dbReference type="Proteomes" id="UP000827284">
    <property type="component" value="Unassembled WGS sequence"/>
</dbReference>
<feature type="compositionally biased region" description="Basic residues" evidence="1">
    <location>
        <begin position="152"/>
        <end position="163"/>
    </location>
</feature>
<evidence type="ECO:0000313" key="2">
    <source>
        <dbReference type="EMBL" id="GJJ73428.1"/>
    </source>
</evidence>
<feature type="compositionally biased region" description="Low complexity" evidence="1">
    <location>
        <begin position="749"/>
        <end position="768"/>
    </location>
</feature>
<organism evidence="2 3">
    <name type="scientific">Entomortierella parvispora</name>
    <dbReference type="NCBI Taxonomy" id="205924"/>
    <lineage>
        <taxon>Eukaryota</taxon>
        <taxon>Fungi</taxon>
        <taxon>Fungi incertae sedis</taxon>
        <taxon>Mucoromycota</taxon>
        <taxon>Mortierellomycotina</taxon>
        <taxon>Mortierellomycetes</taxon>
        <taxon>Mortierellales</taxon>
        <taxon>Mortierellaceae</taxon>
        <taxon>Entomortierella</taxon>
    </lineage>
</organism>
<feature type="compositionally biased region" description="Pro residues" evidence="1">
    <location>
        <begin position="611"/>
        <end position="629"/>
    </location>
</feature>
<dbReference type="EMBL" id="BQFW01000008">
    <property type="protein sequence ID" value="GJJ73428.1"/>
    <property type="molecule type" value="Genomic_DNA"/>
</dbReference>
<reference evidence="2" key="2">
    <citation type="journal article" date="2022" name="Microbiol. Resour. Announc.">
        <title>Whole-Genome Sequence of Entomortierella parvispora E1425, a Mucoromycotan Fungus Associated with Burkholderiaceae-Related Endosymbiotic Bacteria.</title>
        <authorList>
            <person name="Herlambang A."/>
            <person name="Guo Y."/>
            <person name="Takashima Y."/>
            <person name="Narisawa K."/>
            <person name="Ohta H."/>
            <person name="Nishizawa T."/>
        </authorList>
    </citation>
    <scope>NUCLEOTIDE SEQUENCE</scope>
    <source>
        <strain evidence="2">E1425</strain>
    </source>
</reference>
<protein>
    <submittedName>
        <fullName evidence="2">Uncharacterized protein</fullName>
    </submittedName>
</protein>
<feature type="region of interest" description="Disordered" evidence="1">
    <location>
        <begin position="653"/>
        <end position="723"/>
    </location>
</feature>
<name>A0A9P3HBM1_9FUNG</name>
<dbReference type="AlphaFoldDB" id="A0A9P3HBM1"/>
<evidence type="ECO:0000256" key="1">
    <source>
        <dbReference type="SAM" id="MobiDB-lite"/>
    </source>
</evidence>
<feature type="compositionally biased region" description="Polar residues" evidence="1">
    <location>
        <begin position="232"/>
        <end position="245"/>
    </location>
</feature>
<feature type="compositionally biased region" description="Low complexity" evidence="1">
    <location>
        <begin position="171"/>
        <end position="181"/>
    </location>
</feature>
<evidence type="ECO:0000313" key="3">
    <source>
        <dbReference type="Proteomes" id="UP000827284"/>
    </source>
</evidence>
<feature type="compositionally biased region" description="Polar residues" evidence="1">
    <location>
        <begin position="360"/>
        <end position="402"/>
    </location>
</feature>
<comment type="caution">
    <text evidence="2">The sequence shown here is derived from an EMBL/GenBank/DDBJ whole genome shotgun (WGS) entry which is preliminary data.</text>
</comment>
<reference evidence="2" key="1">
    <citation type="submission" date="2021-11" db="EMBL/GenBank/DDBJ databases">
        <authorList>
            <person name="Herlambang A."/>
            <person name="Guo Y."/>
            <person name="Takashima Y."/>
            <person name="Nishizawa T."/>
        </authorList>
    </citation>
    <scope>NUCLEOTIDE SEQUENCE</scope>
    <source>
        <strain evidence="2">E1425</strain>
    </source>
</reference>
<accession>A0A9P3HBM1</accession>
<feature type="compositionally biased region" description="Low complexity" evidence="1">
    <location>
        <begin position="191"/>
        <end position="204"/>
    </location>
</feature>
<dbReference type="OrthoDB" id="2410246at2759"/>
<feature type="compositionally biased region" description="Basic and acidic residues" evidence="1">
    <location>
        <begin position="670"/>
        <end position="685"/>
    </location>
</feature>
<keyword evidence="3" id="KW-1185">Reference proteome</keyword>
<feature type="region of interest" description="Disordered" evidence="1">
    <location>
        <begin position="37"/>
        <end position="96"/>
    </location>
</feature>
<sequence>MDPPQTRQSSGSNSEHNYDKLIASYWRQHRRPATYLDDHDHSCRLAPLQPSSSPPLPPIPSSRKRLQRKWNQILPEDIVGGSSTAPAPLSSVATVNARDDAAVLTGEDDRRNNPLPPLPLKSLVTERSASSFMASALAKLQRKSANSSRSTSTRKNKKRHQQKSQKDSLESSSNPSPSSSSGTDGIKNPISMDSSTSSHSQPDSLKSNATSGSAVGHDSFVGRRAQHGELSAHQSATITLPSNNKEATDETKQIPKRQRPILPKIIIPDGTSINLSTPPTTPTQQNPLGPAIRPSHMTPWPYNFLQINERLRRPTVPRKASSKTNSPVGGSELDQRRSPSERDTLQQEQQTQQDGEDSMETTLRNEVPTQEPSQSLQHEQQGSSGFQSRRYSQEPGETTVGNAGSVVRTYEVRGYLPEFGIMGLPMVYCADSFSSSEKYVWWGYDEHEHGPGGVFSGAFWRRRFSTRPALINTLKHAATTTLGLLIIVAITLTALGKIKHRDQVSDSIPRSLDGTIMEAQVAVVKDMSTLRLSKAVTDSTAATPGEQYMINHLDANPESFGIALPENWPSLCNSCIEITRNQFVYKTTVRILGDLQTCFALAPEDDQKQSTPPPSYPQPPPPPLPPSPSLSPALIMTSASISTLPSTLTLTLRTTATPSTIRKKHKKPHAPKDDQDDRSKKDSHLPKHRPHGPDLQQPTTASVSSSSADPTNQQHPQNNDLLNVNVPHDTEAAMPERIVAPLQRRQAGPSSSSFSSYLPSTTSSSPPISSLPPSPSGIRLMLPLAPSTSDGAPQLPYLIVDPATFDNLTKFDSRMVIENMDYLRVQFRFVVCEQ</sequence>
<feature type="region of interest" description="Disordered" evidence="1">
    <location>
        <begin position="135"/>
        <end position="295"/>
    </location>
</feature>
<feature type="region of interest" description="Disordered" evidence="1">
    <location>
        <begin position="312"/>
        <end position="402"/>
    </location>
</feature>
<feature type="region of interest" description="Disordered" evidence="1">
    <location>
        <begin position="743"/>
        <end position="774"/>
    </location>
</feature>
<feature type="region of interest" description="Disordered" evidence="1">
    <location>
        <begin position="604"/>
        <end position="633"/>
    </location>
</feature>